<dbReference type="InterPro" id="IPR019468">
    <property type="entry name" value="AdenyloSucc_lyase_C"/>
</dbReference>
<evidence type="ECO:0000256" key="1">
    <source>
        <dbReference type="ARBA" id="ARBA00023239"/>
    </source>
</evidence>
<sequence>MTSPESSPVPSAASAREADTGLLAPGRPGTPVAAATGDLALLQALLDAETALTAALGAPDPVRATLARVARAVRFDPYDLATRAHDGGNPVIPLVADLRAAVDEDTAAWVHRGATSQDILDTALMLLARRARTHLLADLDTTAAHLHALAHAHRATPMAGRTLTQHAVPTTFGLKAAGWRHLVLDARDRLAGLRLPVQLGGAAGTLAALGADPALLARYAEATGLDTPLLPWHVLRTPVAELGAALALTGGALGKLAADVLLLTRTETGELSEGTGGASSAMPHKSNPVRATLVTGTARQLPYHAAQLYGSLVAEDERPAGAWHAEWQTLREALRLAGTAAHEAAALTADLRAHPVRMRANLGLTGGLIASEHLLAALAPHTGRAAARTLLTAASRTARAQDRPLADVLAEHPSTPAEFTPERLRHLLDPAAHTGAAPALTDRALRRTALDTP</sequence>
<dbReference type="InterPro" id="IPR008948">
    <property type="entry name" value="L-Aspartase-like"/>
</dbReference>
<evidence type="ECO:0000313" key="6">
    <source>
        <dbReference type="Proteomes" id="UP001183607"/>
    </source>
</evidence>
<organism evidence="5 6">
    <name type="scientific">Streptomyces evansiae</name>
    <dbReference type="NCBI Taxonomy" id="3075535"/>
    <lineage>
        <taxon>Bacteria</taxon>
        <taxon>Bacillati</taxon>
        <taxon>Actinomycetota</taxon>
        <taxon>Actinomycetes</taxon>
        <taxon>Kitasatosporales</taxon>
        <taxon>Streptomycetaceae</taxon>
        <taxon>Streptomyces</taxon>
    </lineage>
</organism>
<dbReference type="Pfam" id="PF00206">
    <property type="entry name" value="Lyase_1"/>
    <property type="match status" value="1"/>
</dbReference>
<dbReference type="SUPFAM" id="SSF48557">
    <property type="entry name" value="L-aspartase-like"/>
    <property type="match status" value="1"/>
</dbReference>
<comment type="caution">
    <text evidence="5">The sequence shown here is derived from an EMBL/GenBank/DDBJ whole genome shotgun (WGS) entry which is preliminary data.</text>
</comment>
<dbReference type="Gene3D" id="1.20.200.10">
    <property type="entry name" value="Fumarase/aspartase (Central domain)"/>
    <property type="match status" value="1"/>
</dbReference>
<dbReference type="Gene3D" id="1.10.40.30">
    <property type="entry name" value="Fumarase/aspartase (C-terminal domain)"/>
    <property type="match status" value="1"/>
</dbReference>
<evidence type="ECO:0000313" key="5">
    <source>
        <dbReference type="EMBL" id="MDT0415450.1"/>
    </source>
</evidence>
<dbReference type="InterPro" id="IPR000362">
    <property type="entry name" value="Fumarate_lyase_fam"/>
</dbReference>
<dbReference type="SMART" id="SM00998">
    <property type="entry name" value="ADSL_C"/>
    <property type="match status" value="1"/>
</dbReference>
<dbReference type="EMBL" id="JAVRER010000009">
    <property type="protein sequence ID" value="MDT0415450.1"/>
    <property type="molecule type" value="Genomic_DNA"/>
</dbReference>
<dbReference type="RefSeq" id="WP_311676833.1">
    <property type="nucleotide sequence ID" value="NZ_JAVRER010000009.1"/>
</dbReference>
<feature type="region of interest" description="Disordered" evidence="3">
    <location>
        <begin position="1"/>
        <end position="29"/>
    </location>
</feature>
<dbReference type="PANTHER" id="PTHR43172:SF2">
    <property type="entry name" value="ADENYLOSUCCINATE LYASE C-TERMINAL DOMAIN-CONTAINING PROTEIN"/>
    <property type="match status" value="1"/>
</dbReference>
<comment type="similarity">
    <text evidence="2">Belongs to the class-II fumarase/aspartase family.</text>
</comment>
<evidence type="ECO:0000256" key="3">
    <source>
        <dbReference type="SAM" id="MobiDB-lite"/>
    </source>
</evidence>
<protein>
    <submittedName>
        <fullName evidence="5">Lyase family protein</fullName>
    </submittedName>
</protein>
<feature type="compositionally biased region" description="Low complexity" evidence="3">
    <location>
        <begin position="1"/>
        <end position="15"/>
    </location>
</feature>
<dbReference type="PANTHER" id="PTHR43172">
    <property type="entry name" value="ADENYLOSUCCINATE LYASE"/>
    <property type="match status" value="1"/>
</dbReference>
<reference evidence="6" key="1">
    <citation type="submission" date="2023-07" db="EMBL/GenBank/DDBJ databases">
        <title>30 novel species of actinomycetes from the DSMZ collection.</title>
        <authorList>
            <person name="Nouioui I."/>
        </authorList>
    </citation>
    <scope>NUCLEOTIDE SEQUENCE [LARGE SCALE GENOMIC DNA]</scope>
    <source>
        <strain evidence="6">DSM 41982</strain>
    </source>
</reference>
<dbReference type="InterPro" id="IPR022761">
    <property type="entry name" value="Fumarate_lyase_N"/>
</dbReference>
<dbReference type="AlphaFoldDB" id="A0ABD5E1X7"/>
<name>A0ABD5E1X7_9ACTN</name>
<dbReference type="PRINTS" id="PR00149">
    <property type="entry name" value="FUMRATELYASE"/>
</dbReference>
<keyword evidence="1 5" id="KW-0456">Lyase</keyword>
<dbReference type="GO" id="GO:0016829">
    <property type="term" value="F:lyase activity"/>
    <property type="evidence" value="ECO:0007669"/>
    <property type="project" value="UniProtKB-KW"/>
</dbReference>
<evidence type="ECO:0000256" key="2">
    <source>
        <dbReference type="ARBA" id="ARBA00034772"/>
    </source>
</evidence>
<dbReference type="PRINTS" id="PR00145">
    <property type="entry name" value="ARGSUCLYASE"/>
</dbReference>
<dbReference type="Pfam" id="PF10397">
    <property type="entry name" value="ADSL_C"/>
    <property type="match status" value="1"/>
</dbReference>
<feature type="domain" description="Adenylosuccinate lyase C-terminal" evidence="4">
    <location>
        <begin position="366"/>
        <end position="445"/>
    </location>
</feature>
<accession>A0ABD5E1X7</accession>
<gene>
    <name evidence="5" type="ORF">RM574_08095</name>
</gene>
<proteinExistence type="inferred from homology"/>
<dbReference type="Proteomes" id="UP001183607">
    <property type="component" value="Unassembled WGS sequence"/>
</dbReference>
<evidence type="ECO:0000259" key="4">
    <source>
        <dbReference type="SMART" id="SM00998"/>
    </source>
</evidence>